<dbReference type="EMBL" id="HE965806">
    <property type="protein sequence ID" value="CCJ53802.1"/>
    <property type="molecule type" value="Genomic_DNA"/>
</dbReference>
<dbReference type="AlphaFoldDB" id="A0A0C6P6M7"/>
<accession>A0A0C6P6M7</accession>
<evidence type="ECO:0000256" key="1">
    <source>
        <dbReference type="ARBA" id="ARBA00023015"/>
    </source>
</evidence>
<evidence type="ECO:0000259" key="4">
    <source>
        <dbReference type="PROSITE" id="PS50949"/>
    </source>
</evidence>
<dbReference type="Gene3D" id="3.40.1410.10">
    <property type="entry name" value="Chorismate lyase-like"/>
    <property type="match status" value="1"/>
</dbReference>
<dbReference type="InterPro" id="IPR050679">
    <property type="entry name" value="Bact_HTH_transcr_reg"/>
</dbReference>
<sequence>MAQMKDTNVSNRATLVLYENRSIPLYRMIKEELIRFVQKKGIKSGMALPGDNELASQFGVSVGTVRRAIAELVSERIVIRQQGRGTFLAPYDTSRMLNSFWHIERRDGVVDVPLVSTHGFSQAQATEEVAQKLALQPGDPVFVIKNSMTMQGTPVLLDTIYVPVRTFEGLTREKLSARDATIYDFYREQYGINIVKTIDRVSATVADKDSAKRLGCKLGAPMLRILRVAYSFGDTPIEYRCSLLDSENHEYVDVTGGDTTRYG</sequence>
<dbReference type="PANTHER" id="PTHR44846">
    <property type="entry name" value="MANNOSYL-D-GLYCERATE TRANSPORT/METABOLISM SYSTEM REPRESSOR MNGR-RELATED"/>
    <property type="match status" value="1"/>
</dbReference>
<gene>
    <name evidence="5" type="ORF">BN112_1885</name>
</gene>
<dbReference type="SMART" id="SM00866">
    <property type="entry name" value="UTRA"/>
    <property type="match status" value="1"/>
</dbReference>
<dbReference type="GO" id="GO:0003677">
    <property type="term" value="F:DNA binding"/>
    <property type="evidence" value="ECO:0007669"/>
    <property type="project" value="UniProtKB-KW"/>
</dbReference>
<dbReference type="PANTHER" id="PTHR44846:SF1">
    <property type="entry name" value="MANNOSYL-D-GLYCERATE TRANSPORT_METABOLISM SYSTEM REPRESSOR MNGR-RELATED"/>
    <property type="match status" value="1"/>
</dbReference>
<evidence type="ECO:0000256" key="3">
    <source>
        <dbReference type="ARBA" id="ARBA00023163"/>
    </source>
</evidence>
<dbReference type="GO" id="GO:0045892">
    <property type="term" value="P:negative regulation of DNA-templated transcription"/>
    <property type="evidence" value="ECO:0007669"/>
    <property type="project" value="TreeGrafter"/>
</dbReference>
<evidence type="ECO:0000313" key="6">
    <source>
        <dbReference type="Proteomes" id="UP000007564"/>
    </source>
</evidence>
<dbReference type="OrthoDB" id="2530535at2"/>
<dbReference type="InterPro" id="IPR036390">
    <property type="entry name" value="WH_DNA-bd_sf"/>
</dbReference>
<keyword evidence="3" id="KW-0804">Transcription</keyword>
<organism evidence="5 6">
    <name type="scientific">Bordetella bronchiseptica 253</name>
    <dbReference type="NCBI Taxonomy" id="568707"/>
    <lineage>
        <taxon>Bacteria</taxon>
        <taxon>Pseudomonadati</taxon>
        <taxon>Pseudomonadota</taxon>
        <taxon>Betaproteobacteria</taxon>
        <taxon>Burkholderiales</taxon>
        <taxon>Alcaligenaceae</taxon>
        <taxon>Bordetella</taxon>
    </lineage>
</organism>
<dbReference type="SMART" id="SM00345">
    <property type="entry name" value="HTH_GNTR"/>
    <property type="match status" value="1"/>
</dbReference>
<keyword evidence="1" id="KW-0805">Transcription regulation</keyword>
<dbReference type="InterPro" id="IPR000524">
    <property type="entry name" value="Tscrpt_reg_HTH_GntR"/>
</dbReference>
<dbReference type="InterPro" id="IPR028978">
    <property type="entry name" value="Chorismate_lyase_/UTRA_dom_sf"/>
</dbReference>
<dbReference type="GO" id="GO:0003700">
    <property type="term" value="F:DNA-binding transcription factor activity"/>
    <property type="evidence" value="ECO:0007669"/>
    <property type="project" value="InterPro"/>
</dbReference>
<dbReference type="KEGG" id="bbh:BN112_1885"/>
<dbReference type="Proteomes" id="UP000007564">
    <property type="component" value="Chromosome"/>
</dbReference>
<dbReference type="SUPFAM" id="SSF64288">
    <property type="entry name" value="Chorismate lyase-like"/>
    <property type="match status" value="1"/>
</dbReference>
<evidence type="ECO:0000256" key="2">
    <source>
        <dbReference type="ARBA" id="ARBA00023125"/>
    </source>
</evidence>
<evidence type="ECO:0000313" key="5">
    <source>
        <dbReference type="EMBL" id="CCJ53802.1"/>
    </source>
</evidence>
<proteinExistence type="predicted"/>
<dbReference type="HOGENOM" id="CLU_063236_3_0_4"/>
<reference evidence="5 6" key="1">
    <citation type="journal article" date="2012" name="BMC Genomics">
        <title>Comparative genomics of the classical Bordetella subspecies: the evolution and exchange of virulence-associated diversity amongst closely related pathogens.</title>
        <authorList>
            <person name="Park J."/>
            <person name="Zhang Y."/>
            <person name="Buboltz A.M."/>
            <person name="Zhang X."/>
            <person name="Schuster S.C."/>
            <person name="Ahuja U."/>
            <person name="Liu M."/>
            <person name="Miller J.F."/>
            <person name="Sebaihia M."/>
            <person name="Bentley S.D."/>
            <person name="Parkhill J."/>
            <person name="Harvill E.T."/>
        </authorList>
    </citation>
    <scope>NUCLEOTIDE SEQUENCE [LARGE SCALE GENOMIC DNA]</scope>
    <source>
        <strain evidence="5 6">253</strain>
    </source>
</reference>
<protein>
    <submittedName>
        <fullName evidence="5">GntR-family transcriptional regulator</fullName>
    </submittedName>
</protein>
<dbReference type="SUPFAM" id="SSF46785">
    <property type="entry name" value="Winged helix' DNA-binding domain"/>
    <property type="match status" value="1"/>
</dbReference>
<dbReference type="RefSeq" id="WP_015064216.1">
    <property type="nucleotide sequence ID" value="NC_019382.1"/>
</dbReference>
<dbReference type="Pfam" id="PF07702">
    <property type="entry name" value="UTRA"/>
    <property type="match status" value="1"/>
</dbReference>
<feature type="domain" description="HTH gntR-type" evidence="4">
    <location>
        <begin position="23"/>
        <end position="91"/>
    </location>
</feature>
<dbReference type="CDD" id="cd07377">
    <property type="entry name" value="WHTH_GntR"/>
    <property type="match status" value="1"/>
</dbReference>
<name>A0A0C6P6M7_BORBO</name>
<keyword evidence="2" id="KW-0238">DNA-binding</keyword>
<dbReference type="PROSITE" id="PS50949">
    <property type="entry name" value="HTH_GNTR"/>
    <property type="match status" value="1"/>
</dbReference>
<dbReference type="Gene3D" id="1.10.10.10">
    <property type="entry name" value="Winged helix-like DNA-binding domain superfamily/Winged helix DNA-binding domain"/>
    <property type="match status" value="1"/>
</dbReference>
<dbReference type="Pfam" id="PF00392">
    <property type="entry name" value="GntR"/>
    <property type="match status" value="1"/>
</dbReference>
<dbReference type="InterPro" id="IPR036388">
    <property type="entry name" value="WH-like_DNA-bd_sf"/>
</dbReference>
<dbReference type="InterPro" id="IPR011663">
    <property type="entry name" value="UTRA"/>
</dbReference>